<evidence type="ECO:0000256" key="1">
    <source>
        <dbReference type="SAM" id="MobiDB-lite"/>
    </source>
</evidence>
<sequence>MSDTILVGLNLAPPRQRVITGFQQSGQGVRHEGGTESNCGVIFSN</sequence>
<gene>
    <name evidence="2" type="ORF">HLH44_17080</name>
</gene>
<evidence type="ECO:0000313" key="2">
    <source>
        <dbReference type="EMBL" id="MBB2199135.1"/>
    </source>
</evidence>
<dbReference type="RefSeq" id="WP_183010116.1">
    <property type="nucleotide sequence ID" value="NZ_JABEQP010000015.1"/>
</dbReference>
<organism evidence="2 3">
    <name type="scientific">Gluconacetobacter dulcium</name>
    <dbReference type="NCBI Taxonomy" id="2729096"/>
    <lineage>
        <taxon>Bacteria</taxon>
        <taxon>Pseudomonadati</taxon>
        <taxon>Pseudomonadota</taxon>
        <taxon>Alphaproteobacteria</taxon>
        <taxon>Acetobacterales</taxon>
        <taxon>Acetobacteraceae</taxon>
        <taxon>Gluconacetobacter</taxon>
    </lineage>
</organism>
<dbReference type="AlphaFoldDB" id="A0A7W4PIT6"/>
<dbReference type="EMBL" id="JABEQP010000015">
    <property type="protein sequence ID" value="MBB2199135.1"/>
    <property type="molecule type" value="Genomic_DNA"/>
</dbReference>
<proteinExistence type="predicted"/>
<feature type="region of interest" description="Disordered" evidence="1">
    <location>
        <begin position="23"/>
        <end position="45"/>
    </location>
</feature>
<protein>
    <submittedName>
        <fullName evidence="2">Uncharacterized protein</fullName>
    </submittedName>
</protein>
<feature type="compositionally biased region" description="Polar residues" evidence="1">
    <location>
        <begin position="35"/>
        <end position="45"/>
    </location>
</feature>
<dbReference type="Proteomes" id="UP000530320">
    <property type="component" value="Unassembled WGS sequence"/>
</dbReference>
<name>A0A7W4PIT6_9PROT</name>
<reference evidence="2 3" key="1">
    <citation type="submission" date="2020-04" db="EMBL/GenBank/DDBJ databases">
        <title>Description of novel Gluconacetobacter.</title>
        <authorList>
            <person name="Sombolestani A."/>
        </authorList>
    </citation>
    <scope>NUCLEOTIDE SEQUENCE [LARGE SCALE GENOMIC DNA]</scope>
    <source>
        <strain evidence="2 3">LMG 22058</strain>
    </source>
</reference>
<accession>A0A7W4PIT6</accession>
<comment type="caution">
    <text evidence="2">The sequence shown here is derived from an EMBL/GenBank/DDBJ whole genome shotgun (WGS) entry which is preliminary data.</text>
</comment>
<evidence type="ECO:0000313" key="3">
    <source>
        <dbReference type="Proteomes" id="UP000530320"/>
    </source>
</evidence>